<reference evidence="1" key="1">
    <citation type="submission" date="2022-09" db="EMBL/GenBank/DDBJ databases">
        <title>Interaction between co-microsymbionts with complementary sets of symbiotic genes in legume-rhizobium systems.</title>
        <authorList>
            <person name="Safronova V."/>
            <person name="Sazanova A."/>
            <person name="Afonin A."/>
            <person name="Chirak E."/>
        </authorList>
    </citation>
    <scope>NUCLEOTIDE SEQUENCE</scope>
    <source>
        <strain evidence="1">A18/3m</strain>
    </source>
</reference>
<gene>
    <name evidence="1" type="ORF">N8E88_16440</name>
</gene>
<dbReference type="EMBL" id="CP104973">
    <property type="protein sequence ID" value="UXN61640.1"/>
    <property type="molecule type" value="Genomic_DNA"/>
</dbReference>
<organism evidence="1 2">
    <name type="scientific">Phyllobacterium zundukense</name>
    <dbReference type="NCBI Taxonomy" id="1867719"/>
    <lineage>
        <taxon>Bacteria</taxon>
        <taxon>Pseudomonadati</taxon>
        <taxon>Pseudomonadota</taxon>
        <taxon>Alphaproteobacteria</taxon>
        <taxon>Hyphomicrobiales</taxon>
        <taxon>Phyllobacteriaceae</taxon>
        <taxon>Phyllobacterium</taxon>
    </lineage>
</organism>
<proteinExistence type="predicted"/>
<keyword evidence="2" id="KW-1185">Reference proteome</keyword>
<dbReference type="Proteomes" id="UP001061991">
    <property type="component" value="Chromosome"/>
</dbReference>
<accession>A0ACD4D749</accession>
<evidence type="ECO:0000313" key="2">
    <source>
        <dbReference type="Proteomes" id="UP001061991"/>
    </source>
</evidence>
<sequence length="349" mass="39128">MKTTRPLSSLPNVNALFGEVRVVRSKQRPRHILVTGGAGFLGSHLCERLLKAGHTVICVDNFSTGLERNIRHLRNFDRFSVLKHDVIHPIDIEVDEIYNLACPASPPHYQADPVHTMKTCVLGALNLLELAARTGARIFQASTSEIYGDPLVHPQVEGYWGNVNSFGPRSCYDEGKRSAETLFFDFNKKHHVEIKVARIFNTYGPHMRPDDGRVVSNFIVQALKGQDITIYGDGSQTRSFCFVNDLIDGFQQLMATEPSFTGPVNLGNPVEFTILELAEMVIQMTGSRSKTIRNPLPTDDPRQRRPDISLAQRELGWQPMVPLATGLEKTIHYFDRLLAEEAHELAEIA</sequence>
<evidence type="ECO:0000313" key="1">
    <source>
        <dbReference type="EMBL" id="UXN61640.1"/>
    </source>
</evidence>
<name>A0ACD4D749_9HYPH</name>
<protein>
    <submittedName>
        <fullName evidence="1">SDR family oxidoreductase</fullName>
    </submittedName>
</protein>